<organism evidence="3 4">
    <name type="scientific">Streptomyces ehimensis</name>
    <dbReference type="NCBI Taxonomy" id="68195"/>
    <lineage>
        <taxon>Bacteria</taxon>
        <taxon>Bacillati</taxon>
        <taxon>Actinomycetota</taxon>
        <taxon>Actinomycetes</taxon>
        <taxon>Kitasatosporales</taxon>
        <taxon>Streptomycetaceae</taxon>
        <taxon>Streptomyces</taxon>
    </lineage>
</organism>
<dbReference type="EMBL" id="JBHSFS010000031">
    <property type="protein sequence ID" value="MFC4518038.1"/>
    <property type="molecule type" value="Genomic_DNA"/>
</dbReference>
<sequence length="94" mass="10444">MAGYGITRLVWVLPELPVEMIDQLRSGRVMRLPKPPRVYAPWGGRPPQHGAKFQFIRPETWPEPAVTTVTDTIELRQGPGTGMGRGSPETDPPL</sequence>
<protein>
    <submittedName>
        <fullName evidence="3">Transposase</fullName>
    </submittedName>
</protein>
<accession>A0ABV9BVY1</accession>
<dbReference type="InterPro" id="IPR038721">
    <property type="entry name" value="IS701-like_DDE_dom"/>
</dbReference>
<evidence type="ECO:0000259" key="2">
    <source>
        <dbReference type="Pfam" id="PF13546"/>
    </source>
</evidence>
<gene>
    <name evidence="3" type="ORF">ACFPEN_34820</name>
</gene>
<dbReference type="Proteomes" id="UP001595990">
    <property type="component" value="Unassembled WGS sequence"/>
</dbReference>
<evidence type="ECO:0000256" key="1">
    <source>
        <dbReference type="SAM" id="MobiDB-lite"/>
    </source>
</evidence>
<dbReference type="Pfam" id="PF13546">
    <property type="entry name" value="DDE_5"/>
    <property type="match status" value="1"/>
</dbReference>
<proteinExistence type="predicted"/>
<feature type="domain" description="Transposase IS701-like DDE" evidence="2">
    <location>
        <begin position="2"/>
        <end position="73"/>
    </location>
</feature>
<dbReference type="RefSeq" id="WP_411951303.1">
    <property type="nucleotide sequence ID" value="NZ_JBHSFS010000031.1"/>
</dbReference>
<name>A0ABV9BVY1_9ACTN</name>
<feature type="region of interest" description="Disordered" evidence="1">
    <location>
        <begin position="75"/>
        <end position="94"/>
    </location>
</feature>
<evidence type="ECO:0000313" key="4">
    <source>
        <dbReference type="Proteomes" id="UP001595990"/>
    </source>
</evidence>
<comment type="caution">
    <text evidence="3">The sequence shown here is derived from an EMBL/GenBank/DDBJ whole genome shotgun (WGS) entry which is preliminary data.</text>
</comment>
<reference evidence="4" key="1">
    <citation type="journal article" date="2019" name="Int. J. Syst. Evol. Microbiol.">
        <title>The Global Catalogue of Microorganisms (GCM) 10K type strain sequencing project: providing services to taxonomists for standard genome sequencing and annotation.</title>
        <authorList>
            <consortium name="The Broad Institute Genomics Platform"/>
            <consortium name="The Broad Institute Genome Sequencing Center for Infectious Disease"/>
            <person name="Wu L."/>
            <person name="Ma J."/>
        </authorList>
    </citation>
    <scope>NUCLEOTIDE SEQUENCE [LARGE SCALE GENOMIC DNA]</scope>
    <source>
        <strain evidence="4">CECT 8064</strain>
    </source>
</reference>
<keyword evidence="4" id="KW-1185">Reference proteome</keyword>
<evidence type="ECO:0000313" key="3">
    <source>
        <dbReference type="EMBL" id="MFC4518038.1"/>
    </source>
</evidence>